<dbReference type="GO" id="GO:0009403">
    <property type="term" value="P:toxin biosynthetic process"/>
    <property type="evidence" value="ECO:0007669"/>
    <property type="project" value="InterPro"/>
</dbReference>
<keyword evidence="2 5" id="KW-0812">Transmembrane</keyword>
<evidence type="ECO:0000256" key="1">
    <source>
        <dbReference type="ARBA" id="ARBA00004141"/>
    </source>
</evidence>
<sequence>MSGFSLLDILIWGVLAACAVKGFMKGLVREVCALLGVVAGAWAAFTYYGYVATALSGLIRLPRLVAIPISFVLIYAVLGLLFFFAGHLLTTIFKVMLLGWLNRFGGILFGLMQGAFLICIALAILINGPAPAKLKGYIQSSPTARAFCKAGIDMIDGWRGSKREENKVRRS</sequence>
<evidence type="ECO:0000313" key="6">
    <source>
        <dbReference type="EMBL" id="MBT0663822.1"/>
    </source>
</evidence>
<dbReference type="PANTHER" id="PTHR37306:SF1">
    <property type="entry name" value="COLICIN V PRODUCTION PROTEIN"/>
    <property type="match status" value="1"/>
</dbReference>
<dbReference type="RefSeq" id="WP_214170607.1">
    <property type="nucleotide sequence ID" value="NZ_JAHCVJ010000002.1"/>
</dbReference>
<proteinExistence type="predicted"/>
<feature type="transmembrane region" description="Helical" evidence="5">
    <location>
        <begin position="64"/>
        <end position="84"/>
    </location>
</feature>
<evidence type="ECO:0000256" key="4">
    <source>
        <dbReference type="ARBA" id="ARBA00023136"/>
    </source>
</evidence>
<dbReference type="Proteomes" id="UP000811899">
    <property type="component" value="Unassembled WGS sequence"/>
</dbReference>
<dbReference type="Pfam" id="PF02674">
    <property type="entry name" value="Colicin_V"/>
    <property type="match status" value="1"/>
</dbReference>
<evidence type="ECO:0000256" key="3">
    <source>
        <dbReference type="ARBA" id="ARBA00022989"/>
    </source>
</evidence>
<keyword evidence="3 5" id="KW-1133">Transmembrane helix</keyword>
<dbReference type="PANTHER" id="PTHR37306">
    <property type="entry name" value="COLICIN V PRODUCTION PROTEIN"/>
    <property type="match status" value="1"/>
</dbReference>
<name>A0AAW4L2R8_9BACT</name>
<organism evidence="6 7">
    <name type="scientific">Geoanaerobacter pelophilus</name>
    <dbReference type="NCBI Taxonomy" id="60036"/>
    <lineage>
        <taxon>Bacteria</taxon>
        <taxon>Pseudomonadati</taxon>
        <taxon>Thermodesulfobacteriota</taxon>
        <taxon>Desulfuromonadia</taxon>
        <taxon>Geobacterales</taxon>
        <taxon>Geobacteraceae</taxon>
        <taxon>Geoanaerobacter</taxon>
    </lineage>
</organism>
<feature type="transmembrane region" description="Helical" evidence="5">
    <location>
        <begin position="26"/>
        <end position="52"/>
    </location>
</feature>
<feature type="transmembrane region" description="Helical" evidence="5">
    <location>
        <begin position="104"/>
        <end position="126"/>
    </location>
</feature>
<dbReference type="GO" id="GO:0016020">
    <property type="term" value="C:membrane"/>
    <property type="evidence" value="ECO:0007669"/>
    <property type="project" value="UniProtKB-SubCell"/>
</dbReference>
<evidence type="ECO:0000256" key="5">
    <source>
        <dbReference type="SAM" id="Phobius"/>
    </source>
</evidence>
<evidence type="ECO:0000256" key="2">
    <source>
        <dbReference type="ARBA" id="ARBA00022692"/>
    </source>
</evidence>
<keyword evidence="4 5" id="KW-0472">Membrane</keyword>
<keyword evidence="7" id="KW-1185">Reference proteome</keyword>
<dbReference type="AlphaFoldDB" id="A0AAW4L2R8"/>
<protein>
    <submittedName>
        <fullName evidence="6">CvpA family protein</fullName>
    </submittedName>
</protein>
<accession>A0AAW4L2R8</accession>
<evidence type="ECO:0000313" key="7">
    <source>
        <dbReference type="Proteomes" id="UP000811899"/>
    </source>
</evidence>
<reference evidence="6 7" key="1">
    <citation type="submission" date="2021-05" db="EMBL/GenBank/DDBJ databases">
        <title>The draft genome of Geobacter pelophilus DSM 12255.</title>
        <authorList>
            <person name="Xu Z."/>
            <person name="Masuda Y."/>
            <person name="Itoh H."/>
            <person name="Senoo K."/>
        </authorList>
    </citation>
    <scope>NUCLEOTIDE SEQUENCE [LARGE SCALE GENOMIC DNA]</scope>
    <source>
        <strain evidence="6 7">DSM 12255</strain>
    </source>
</reference>
<dbReference type="EMBL" id="JAHCVJ010000002">
    <property type="protein sequence ID" value="MBT0663822.1"/>
    <property type="molecule type" value="Genomic_DNA"/>
</dbReference>
<dbReference type="InterPro" id="IPR003825">
    <property type="entry name" value="Colicin-V_CvpA"/>
</dbReference>
<comment type="caution">
    <text evidence="6">The sequence shown here is derived from an EMBL/GenBank/DDBJ whole genome shotgun (WGS) entry which is preliminary data.</text>
</comment>
<gene>
    <name evidence="6" type="ORF">KI809_05860</name>
</gene>
<comment type="subcellular location">
    <subcellularLocation>
        <location evidence="1">Membrane</location>
        <topology evidence="1">Multi-pass membrane protein</topology>
    </subcellularLocation>
</comment>